<reference evidence="2 3" key="1">
    <citation type="journal article" date="2016" name="Mol. Biol. Evol.">
        <title>Comparative Genomics of Early-Diverging Mushroom-Forming Fungi Provides Insights into the Origins of Lignocellulose Decay Capabilities.</title>
        <authorList>
            <person name="Nagy L.G."/>
            <person name="Riley R."/>
            <person name="Tritt A."/>
            <person name="Adam C."/>
            <person name="Daum C."/>
            <person name="Floudas D."/>
            <person name="Sun H."/>
            <person name="Yadav J.S."/>
            <person name="Pangilinan J."/>
            <person name="Larsson K.H."/>
            <person name="Matsuura K."/>
            <person name="Barry K."/>
            <person name="Labutti K."/>
            <person name="Kuo R."/>
            <person name="Ohm R.A."/>
            <person name="Bhattacharya S.S."/>
            <person name="Shirouzu T."/>
            <person name="Yoshinaga Y."/>
            <person name="Martin F.M."/>
            <person name="Grigoriev I.V."/>
            <person name="Hibbett D.S."/>
        </authorList>
    </citation>
    <scope>NUCLEOTIDE SEQUENCE [LARGE SCALE GENOMIC DNA]</scope>
    <source>
        <strain evidence="2 3">HHB10207 ss-3</strain>
    </source>
</reference>
<evidence type="ECO:0000313" key="3">
    <source>
        <dbReference type="Proteomes" id="UP000076798"/>
    </source>
</evidence>
<dbReference type="Proteomes" id="UP000076798">
    <property type="component" value="Unassembled WGS sequence"/>
</dbReference>
<dbReference type="AlphaFoldDB" id="A0A166AEP0"/>
<sequence>MFPSFHHSPSAPGPPIAQRADPPTYRPNDHHRGRPPSSFRVIDDRRARDDLTSEDSDDCPRTPESRASGSNQFPSTTLTSDNALPDASLAEPIEHPGGGATTDGSRDLTSAPHPSNESPVSSRAGGDLSVRKFSIFAPINARAYTRLTSSTSFVMCLARSKKAIAIILQKRTISATMSTKPERHHAKPEQPASTPMASTVSSATLWQNAMEASAKWSTKQDYVATSKLCIRHR</sequence>
<evidence type="ECO:0000313" key="2">
    <source>
        <dbReference type="EMBL" id="KZT35249.1"/>
    </source>
</evidence>
<accession>A0A166AEP0</accession>
<feature type="compositionally biased region" description="Basic and acidic residues" evidence="1">
    <location>
        <begin position="41"/>
        <end position="51"/>
    </location>
</feature>
<name>A0A166AEP0_9AGAM</name>
<feature type="compositionally biased region" description="Polar residues" evidence="1">
    <location>
        <begin position="65"/>
        <end position="82"/>
    </location>
</feature>
<evidence type="ECO:0000256" key="1">
    <source>
        <dbReference type="SAM" id="MobiDB-lite"/>
    </source>
</evidence>
<feature type="compositionally biased region" description="Polar residues" evidence="1">
    <location>
        <begin position="112"/>
        <end position="121"/>
    </location>
</feature>
<protein>
    <submittedName>
        <fullName evidence="2">Uncharacterized protein</fullName>
    </submittedName>
</protein>
<feature type="region of interest" description="Disordered" evidence="1">
    <location>
        <begin position="1"/>
        <end position="125"/>
    </location>
</feature>
<dbReference type="EMBL" id="KV428146">
    <property type="protein sequence ID" value="KZT35249.1"/>
    <property type="molecule type" value="Genomic_DNA"/>
</dbReference>
<keyword evidence="3" id="KW-1185">Reference proteome</keyword>
<gene>
    <name evidence="2" type="ORF">SISSUDRAFT_1051641</name>
</gene>
<organism evidence="2 3">
    <name type="scientific">Sistotremastrum suecicum HHB10207 ss-3</name>
    <dbReference type="NCBI Taxonomy" id="1314776"/>
    <lineage>
        <taxon>Eukaryota</taxon>
        <taxon>Fungi</taxon>
        <taxon>Dikarya</taxon>
        <taxon>Basidiomycota</taxon>
        <taxon>Agaricomycotina</taxon>
        <taxon>Agaricomycetes</taxon>
        <taxon>Sistotremastrales</taxon>
        <taxon>Sistotremastraceae</taxon>
        <taxon>Sistotremastrum</taxon>
    </lineage>
</organism>
<feature type="region of interest" description="Disordered" evidence="1">
    <location>
        <begin position="177"/>
        <end position="196"/>
    </location>
</feature>
<proteinExistence type="predicted"/>